<feature type="compositionally biased region" description="Basic and acidic residues" evidence="1">
    <location>
        <begin position="97"/>
        <end position="110"/>
    </location>
</feature>
<feature type="region of interest" description="Disordered" evidence="1">
    <location>
        <begin position="97"/>
        <end position="122"/>
    </location>
</feature>
<reference evidence="3" key="1">
    <citation type="submission" date="2025-08" db="UniProtKB">
        <authorList>
            <consortium name="RefSeq"/>
        </authorList>
    </citation>
    <scope>IDENTIFICATION</scope>
    <source>
        <tissue evidence="3">Meat</tissue>
    </source>
</reference>
<dbReference type="InParanoid" id="A0A341ANW0"/>
<accession>A0A341ANW0</accession>
<organism evidence="2 3">
    <name type="scientific">Neophocaena asiaeorientalis asiaeorientalis</name>
    <name type="common">Yangtze finless porpoise</name>
    <name type="synonym">Neophocaena phocaenoides subsp. asiaeorientalis</name>
    <dbReference type="NCBI Taxonomy" id="1706337"/>
    <lineage>
        <taxon>Eukaryota</taxon>
        <taxon>Metazoa</taxon>
        <taxon>Chordata</taxon>
        <taxon>Craniata</taxon>
        <taxon>Vertebrata</taxon>
        <taxon>Euteleostomi</taxon>
        <taxon>Mammalia</taxon>
        <taxon>Eutheria</taxon>
        <taxon>Laurasiatheria</taxon>
        <taxon>Artiodactyla</taxon>
        <taxon>Whippomorpha</taxon>
        <taxon>Cetacea</taxon>
        <taxon>Odontoceti</taxon>
        <taxon>Phocoenidae</taxon>
        <taxon>Neophocaena</taxon>
    </lineage>
</organism>
<dbReference type="GeneID" id="112393515"/>
<feature type="compositionally biased region" description="Gly residues" evidence="1">
    <location>
        <begin position="111"/>
        <end position="121"/>
    </location>
</feature>
<protein>
    <submittedName>
        <fullName evidence="3">Uncharacterized protein LOC112393515</fullName>
    </submittedName>
</protein>
<sequence>MGARAGQPHTREGSGPEWRAVGLLGARVGYRGGGTVLWAVETGSGNHVWKIILGTMACGLGRRPGPHFCAPWSLSSPWSLSFTQKCMFLEKEPHWEGGVEQGRSDRRARGDGGAVTGGHGETAGTPLAAGAALELLKAHCLAARANLCRARADTHVCKTQQACVETQDHWLQGPRGAGQAALSPAGVRSHNMPRVQGAVQEGLQAKWEGSLPDPPLQLTALQMGTGQSPILTQGSCCGQDPGLNMPPVSLIYSVKKSSGFKGSFLRIHIRRSGPAFYSIFPTPSGVFLVPQPSQDPSPPHAYRWPRGTVLTSGAPTLYSRSW</sequence>
<evidence type="ECO:0000256" key="1">
    <source>
        <dbReference type="SAM" id="MobiDB-lite"/>
    </source>
</evidence>
<dbReference type="AlphaFoldDB" id="A0A341ANW0"/>
<name>A0A341ANW0_NEOAA</name>
<dbReference type="KEGG" id="nasi:112393515"/>
<proteinExistence type="predicted"/>
<evidence type="ECO:0000313" key="2">
    <source>
        <dbReference type="Proteomes" id="UP000252040"/>
    </source>
</evidence>
<dbReference type="Proteomes" id="UP000252040">
    <property type="component" value="Unplaced"/>
</dbReference>
<dbReference type="RefSeq" id="XP_024591559.1">
    <property type="nucleotide sequence ID" value="XM_024735791.1"/>
</dbReference>
<evidence type="ECO:0000313" key="3">
    <source>
        <dbReference type="RefSeq" id="XP_024591559.1"/>
    </source>
</evidence>
<gene>
    <name evidence="3" type="primary">LOC112393515</name>
</gene>
<keyword evidence="2" id="KW-1185">Reference proteome</keyword>